<evidence type="ECO:0000313" key="3">
    <source>
        <dbReference type="Proteomes" id="UP000184196"/>
    </source>
</evidence>
<evidence type="ECO:0000256" key="1">
    <source>
        <dbReference type="SAM" id="Phobius"/>
    </source>
</evidence>
<keyword evidence="1" id="KW-0812">Transmembrane</keyword>
<name>A0A1M4XWJ5_9FIRM</name>
<dbReference type="Proteomes" id="UP000184196">
    <property type="component" value="Unassembled WGS sequence"/>
</dbReference>
<keyword evidence="3" id="KW-1185">Reference proteome</keyword>
<dbReference type="AlphaFoldDB" id="A0A1M4XWJ5"/>
<reference evidence="3" key="1">
    <citation type="submission" date="2016-11" db="EMBL/GenBank/DDBJ databases">
        <authorList>
            <person name="Varghese N."/>
            <person name="Submissions S."/>
        </authorList>
    </citation>
    <scope>NUCLEOTIDE SEQUENCE [LARGE SCALE GENOMIC DNA]</scope>
    <source>
        <strain evidence="3">DSM 11792</strain>
    </source>
</reference>
<accession>A0A1M4XWJ5</accession>
<proteinExistence type="predicted"/>
<protein>
    <submittedName>
        <fullName evidence="2">Uncharacterized protein</fullName>
    </submittedName>
</protein>
<organism evidence="2 3">
    <name type="scientific">Desulfofundulus australicus DSM 11792</name>
    <dbReference type="NCBI Taxonomy" id="1121425"/>
    <lineage>
        <taxon>Bacteria</taxon>
        <taxon>Bacillati</taxon>
        <taxon>Bacillota</taxon>
        <taxon>Clostridia</taxon>
        <taxon>Eubacteriales</taxon>
        <taxon>Peptococcaceae</taxon>
        <taxon>Desulfofundulus</taxon>
    </lineage>
</organism>
<evidence type="ECO:0000313" key="2">
    <source>
        <dbReference type="EMBL" id="SHE97810.1"/>
    </source>
</evidence>
<feature type="transmembrane region" description="Helical" evidence="1">
    <location>
        <begin position="20"/>
        <end position="43"/>
    </location>
</feature>
<keyword evidence="1" id="KW-0472">Membrane</keyword>
<keyword evidence="1" id="KW-1133">Transmembrane helix</keyword>
<gene>
    <name evidence="2" type="ORF">SAMN02745218_01196</name>
</gene>
<dbReference type="EMBL" id="FQUW01000012">
    <property type="protein sequence ID" value="SHE97810.1"/>
    <property type="molecule type" value="Genomic_DNA"/>
</dbReference>
<sequence>MLRKTLQRLVSILRDQTGSLRSLTWVLGSTVITVLIVVALMRIMPDTTTSFFQAATQWIRSQFGF</sequence>